<organism evidence="4 5">
    <name type="scientific">Lagenidium giganteum</name>
    <dbReference type="NCBI Taxonomy" id="4803"/>
    <lineage>
        <taxon>Eukaryota</taxon>
        <taxon>Sar</taxon>
        <taxon>Stramenopiles</taxon>
        <taxon>Oomycota</taxon>
        <taxon>Peronosporomycetes</taxon>
        <taxon>Pythiales</taxon>
        <taxon>Pythiaceae</taxon>
    </lineage>
</organism>
<keyword evidence="1" id="KW-1133">Transmembrane helix</keyword>
<evidence type="ECO:0000313" key="5">
    <source>
        <dbReference type="Proteomes" id="UP001146120"/>
    </source>
</evidence>
<dbReference type="InterPro" id="IPR055313">
    <property type="entry name" value="Temptin-like"/>
</dbReference>
<name>A0AAV2Z0T7_9STRA</name>
<evidence type="ECO:0000256" key="1">
    <source>
        <dbReference type="SAM" id="Phobius"/>
    </source>
</evidence>
<dbReference type="PANTHER" id="PTHR34737">
    <property type="entry name" value="EF-HAND DOMAIN-CONTAINING PROTEIN"/>
    <property type="match status" value="1"/>
</dbReference>
<feature type="transmembrane region" description="Helical" evidence="1">
    <location>
        <begin position="147"/>
        <end position="166"/>
    </location>
</feature>
<dbReference type="Proteomes" id="UP001146120">
    <property type="component" value="Unassembled WGS sequence"/>
</dbReference>
<reference evidence="4" key="2">
    <citation type="journal article" date="2023" name="Microbiol Resour">
        <title>Decontamination and Annotation of the Draft Genome Sequence of the Oomycete Lagenidium giganteum ARSEF 373.</title>
        <authorList>
            <person name="Morgan W.R."/>
            <person name="Tartar A."/>
        </authorList>
    </citation>
    <scope>NUCLEOTIDE SEQUENCE</scope>
    <source>
        <strain evidence="4">ARSEF 373</strain>
    </source>
</reference>
<feature type="domain" description="Temptin Cys/Cys disulfide" evidence="3">
    <location>
        <begin position="18"/>
        <end position="109"/>
    </location>
</feature>
<evidence type="ECO:0000313" key="4">
    <source>
        <dbReference type="EMBL" id="DAZ99339.1"/>
    </source>
</evidence>
<reference evidence="4" key="1">
    <citation type="submission" date="2022-11" db="EMBL/GenBank/DDBJ databases">
        <authorList>
            <person name="Morgan W.R."/>
            <person name="Tartar A."/>
        </authorList>
    </citation>
    <scope>NUCLEOTIDE SEQUENCE</scope>
    <source>
        <strain evidence="4">ARSEF 373</strain>
    </source>
</reference>
<sequence>MNMYIVASVVASAVVQVAAHDEYVKLIPNGNNVKGVKAVGHVNPKGDGDRNSFGTAFGKAKLKWKTSLCQADSDGDGQTNGEELGDPCCVWAQGKDNLLQRTSGLSNPGDPKSTSDATAAGFKCENGSNATAVSTTAAPSTNAAGGGYRYIIAIVFGVVGVTVAFTM</sequence>
<dbReference type="AlphaFoldDB" id="A0AAV2Z0T7"/>
<comment type="caution">
    <text evidence="4">The sequence shown here is derived from an EMBL/GenBank/DDBJ whole genome shotgun (WGS) entry which is preliminary data.</text>
</comment>
<dbReference type="Pfam" id="PF24784">
    <property type="entry name" value="Temptin_C"/>
    <property type="match status" value="1"/>
</dbReference>
<protein>
    <recommendedName>
        <fullName evidence="3">Temptin Cys/Cys disulfide domain-containing protein</fullName>
    </recommendedName>
</protein>
<feature type="chain" id="PRO_5043562154" description="Temptin Cys/Cys disulfide domain-containing protein" evidence="2">
    <location>
        <begin position="20"/>
        <end position="167"/>
    </location>
</feature>
<dbReference type="InterPro" id="IPR057626">
    <property type="entry name" value="S-S_Temptin"/>
</dbReference>
<dbReference type="PANTHER" id="PTHR34737:SF2">
    <property type="entry name" value="EF-HAND DOMAIN-CONTAINING PROTEIN"/>
    <property type="match status" value="1"/>
</dbReference>
<evidence type="ECO:0000259" key="3">
    <source>
        <dbReference type="Pfam" id="PF24784"/>
    </source>
</evidence>
<gene>
    <name evidence="4" type="ORF">N0F65_005190</name>
</gene>
<accession>A0AAV2Z0T7</accession>
<keyword evidence="5" id="KW-1185">Reference proteome</keyword>
<feature type="signal peptide" evidence="2">
    <location>
        <begin position="1"/>
        <end position="19"/>
    </location>
</feature>
<evidence type="ECO:0000256" key="2">
    <source>
        <dbReference type="SAM" id="SignalP"/>
    </source>
</evidence>
<proteinExistence type="predicted"/>
<dbReference type="EMBL" id="DAKRPA010000085">
    <property type="protein sequence ID" value="DAZ99339.1"/>
    <property type="molecule type" value="Genomic_DNA"/>
</dbReference>
<keyword evidence="2" id="KW-0732">Signal</keyword>
<keyword evidence="1" id="KW-0812">Transmembrane</keyword>
<keyword evidence="1" id="KW-0472">Membrane</keyword>